<sequence length="154" mass="17492">MGAAAWPCARALLLLLLPQPLALGLPLLPAACVSRITGSSPSQRLAKIRKIRKRKKCTCNEMFSDLMLSSHTNRVQMNAWRQKMSERRKAQNDREERWWAEKGARDRSYRGGQEHLGHDDDGYQAYCTVCCHKAMSCCCVVMQYHICQPPGDVQ</sequence>
<evidence type="ECO:0000313" key="2">
    <source>
        <dbReference type="EMBL" id="EMP28466.1"/>
    </source>
</evidence>
<dbReference type="EMBL" id="KB563565">
    <property type="protein sequence ID" value="EMP28466.1"/>
    <property type="molecule type" value="Genomic_DNA"/>
</dbReference>
<reference evidence="3" key="1">
    <citation type="journal article" date="2013" name="Nat. Genet.">
        <title>The draft genomes of soft-shell turtle and green sea turtle yield insights into the development and evolution of the turtle-specific body plan.</title>
        <authorList>
            <person name="Wang Z."/>
            <person name="Pascual-Anaya J."/>
            <person name="Zadissa A."/>
            <person name="Li W."/>
            <person name="Niimura Y."/>
            <person name="Huang Z."/>
            <person name="Li C."/>
            <person name="White S."/>
            <person name="Xiong Z."/>
            <person name="Fang D."/>
            <person name="Wang B."/>
            <person name="Ming Y."/>
            <person name="Chen Y."/>
            <person name="Zheng Y."/>
            <person name="Kuraku S."/>
            <person name="Pignatelli M."/>
            <person name="Herrero J."/>
            <person name="Beal K."/>
            <person name="Nozawa M."/>
            <person name="Li Q."/>
            <person name="Wang J."/>
            <person name="Zhang H."/>
            <person name="Yu L."/>
            <person name="Shigenobu S."/>
            <person name="Wang J."/>
            <person name="Liu J."/>
            <person name="Flicek P."/>
            <person name="Searle S."/>
            <person name="Wang J."/>
            <person name="Kuratani S."/>
            <person name="Yin Y."/>
            <person name="Aken B."/>
            <person name="Zhang G."/>
            <person name="Irie N."/>
        </authorList>
    </citation>
    <scope>NUCLEOTIDE SEQUENCE [LARGE SCALE GENOMIC DNA]</scope>
</reference>
<gene>
    <name evidence="2" type="ORF">UY3_14435</name>
</gene>
<accession>M7ASW6</accession>
<keyword evidence="3" id="KW-1185">Reference proteome</keyword>
<dbReference type="AlphaFoldDB" id="M7ASW6"/>
<protein>
    <submittedName>
        <fullName evidence="2">Uncharacterized protein</fullName>
    </submittedName>
</protein>
<name>M7ASW6_CHEMY</name>
<evidence type="ECO:0000313" key="3">
    <source>
        <dbReference type="Proteomes" id="UP000031443"/>
    </source>
</evidence>
<feature type="chain" id="PRO_5004079615" evidence="1">
    <location>
        <begin position="25"/>
        <end position="154"/>
    </location>
</feature>
<proteinExistence type="predicted"/>
<organism evidence="2 3">
    <name type="scientific">Chelonia mydas</name>
    <name type="common">Green sea-turtle</name>
    <name type="synonym">Chelonia agassizi</name>
    <dbReference type="NCBI Taxonomy" id="8469"/>
    <lineage>
        <taxon>Eukaryota</taxon>
        <taxon>Metazoa</taxon>
        <taxon>Chordata</taxon>
        <taxon>Craniata</taxon>
        <taxon>Vertebrata</taxon>
        <taxon>Euteleostomi</taxon>
        <taxon>Archelosauria</taxon>
        <taxon>Testudinata</taxon>
        <taxon>Testudines</taxon>
        <taxon>Cryptodira</taxon>
        <taxon>Durocryptodira</taxon>
        <taxon>Americhelydia</taxon>
        <taxon>Chelonioidea</taxon>
        <taxon>Cheloniidae</taxon>
        <taxon>Chelonia</taxon>
    </lineage>
</organism>
<dbReference type="Proteomes" id="UP000031443">
    <property type="component" value="Unassembled WGS sequence"/>
</dbReference>
<feature type="signal peptide" evidence="1">
    <location>
        <begin position="1"/>
        <end position="24"/>
    </location>
</feature>
<evidence type="ECO:0000256" key="1">
    <source>
        <dbReference type="SAM" id="SignalP"/>
    </source>
</evidence>
<keyword evidence="1" id="KW-0732">Signal</keyword>